<feature type="compositionally biased region" description="Basic and acidic residues" evidence="1">
    <location>
        <begin position="766"/>
        <end position="779"/>
    </location>
</feature>
<evidence type="ECO:0000256" key="1">
    <source>
        <dbReference type="SAM" id="MobiDB-lite"/>
    </source>
</evidence>
<reference evidence="3" key="1">
    <citation type="submission" date="2016-10" db="EMBL/GenBank/DDBJ databases">
        <title>Sequence of Gallionella enrichment culture.</title>
        <authorList>
            <person name="Poehlein A."/>
            <person name="Muehling M."/>
            <person name="Daniel R."/>
        </authorList>
    </citation>
    <scope>NUCLEOTIDE SEQUENCE</scope>
</reference>
<dbReference type="PANTHER" id="PTHR30441:SF4">
    <property type="entry name" value="PROTEIN ASMA"/>
    <property type="match status" value="1"/>
</dbReference>
<comment type="caution">
    <text evidence="3">The sequence shown here is derived from an EMBL/GenBank/DDBJ whole genome shotgun (WGS) entry which is preliminary data.</text>
</comment>
<dbReference type="InterPro" id="IPR007844">
    <property type="entry name" value="AsmA"/>
</dbReference>
<dbReference type="AlphaFoldDB" id="A0A1J5QS44"/>
<dbReference type="GO" id="GO:0090313">
    <property type="term" value="P:regulation of protein targeting to membrane"/>
    <property type="evidence" value="ECO:0007669"/>
    <property type="project" value="TreeGrafter"/>
</dbReference>
<accession>A0A1J5QS44</accession>
<dbReference type="GO" id="GO:0005886">
    <property type="term" value="C:plasma membrane"/>
    <property type="evidence" value="ECO:0007669"/>
    <property type="project" value="TreeGrafter"/>
</dbReference>
<feature type="region of interest" description="Disordered" evidence="1">
    <location>
        <begin position="129"/>
        <end position="149"/>
    </location>
</feature>
<evidence type="ECO:0000313" key="3">
    <source>
        <dbReference type="EMBL" id="OIQ82700.1"/>
    </source>
</evidence>
<sequence>MTGKLIKFTVATLVALFILVVGGVGLVLLAFDPNQYKSALVHVVQERYHRTLALPGTIELRLFPPFTLETGPMRLSEPGSDALFAQAADMRLHLDLLALIRRKIVVDRIALDAPRVIIQRDAQGRFNFDDLLPKPSTPHAEETSDNPAPPLDLLVRSLSITDGNITLHDAKTGVAGHLAALNLELAGIGASAPGPMRLSARAVFTKPLLDTNFSLKGRLLATPRGPLALQDFMLRSDGSVLGIKKLLTNVSGSLSYTAAQGAPTPDPNTAKLEVRAFELKAQGQGAQGQPLQAEASLPQLSWAGNRIVAGAFEAKALLGAAPGTTRVTISAPATSGAMDKLQWPDVQLAVEQGMAAGAAGVHAKLRGNLSLNLQTVAATLDAARLQGTWQAARPGVKPLPLDLQGSMAYALAGSTASVDLAGLAGASHIKLAGSSQKGAITLNASAGQLDLDALLGTHATVARPPTATAAKSVSPATPAQAPAQPIDLSALQALDLDARLQIGRLRFKGMQWSQLQMRVHDDRKAVTVDPFSVQGYGGSLSGTARVNLGTAHYTLKQSARNLQIQPIIQALSGRDFLLGTANGSLALDTQGKTSEALLRALSGTAQFEVRNGALKGFNLAQSLRDAGSLLRLRQDSQAVTSGTQQTDFTSLSVSFQIAQGVASSSDLSLQSPLLRVSGKGRFDLPAQTLDYVLRPTIVGTLAGQGGEQAAALKGLTVPVRISGSFAQPQYAVLWSQAAGGAIENAVRNRARQELEKRLGPSPQQQLRDRLQDKLKGLLP</sequence>
<dbReference type="InterPro" id="IPR052894">
    <property type="entry name" value="AsmA-related"/>
</dbReference>
<proteinExistence type="predicted"/>
<evidence type="ECO:0000259" key="2">
    <source>
        <dbReference type="Pfam" id="PF05170"/>
    </source>
</evidence>
<name>A0A1J5QS44_9ZZZZ</name>
<feature type="region of interest" description="Disordered" evidence="1">
    <location>
        <begin position="755"/>
        <end position="779"/>
    </location>
</feature>
<feature type="domain" description="AsmA" evidence="2">
    <location>
        <begin position="4"/>
        <end position="666"/>
    </location>
</feature>
<organism evidence="3">
    <name type="scientific">mine drainage metagenome</name>
    <dbReference type="NCBI Taxonomy" id="410659"/>
    <lineage>
        <taxon>unclassified sequences</taxon>
        <taxon>metagenomes</taxon>
        <taxon>ecological metagenomes</taxon>
    </lineage>
</organism>
<dbReference type="Pfam" id="PF05170">
    <property type="entry name" value="AsmA"/>
    <property type="match status" value="1"/>
</dbReference>
<dbReference type="EMBL" id="MLJW01000776">
    <property type="protein sequence ID" value="OIQ82700.1"/>
    <property type="molecule type" value="Genomic_DNA"/>
</dbReference>
<protein>
    <submittedName>
        <fullName evidence="3">Putative assembly protein</fullName>
    </submittedName>
</protein>
<gene>
    <name evidence="3" type="ORF">GALL_355120</name>
</gene>
<dbReference type="PANTHER" id="PTHR30441">
    <property type="entry name" value="DUF748 DOMAIN-CONTAINING PROTEIN"/>
    <property type="match status" value="1"/>
</dbReference>